<dbReference type="PANTHER" id="PTHR30126">
    <property type="entry name" value="HTH-TYPE TRANSCRIPTIONAL REGULATOR"/>
    <property type="match status" value="1"/>
</dbReference>
<keyword evidence="6" id="KW-0028">Amino-acid biosynthesis</keyword>
<dbReference type="InterPro" id="IPR000847">
    <property type="entry name" value="LysR_HTH_N"/>
</dbReference>
<evidence type="ECO:0000256" key="6">
    <source>
        <dbReference type="ARBA" id="ARBA00022605"/>
    </source>
</evidence>
<dbReference type="InterPro" id="IPR037406">
    <property type="entry name" value="MetR_PBP2"/>
</dbReference>
<evidence type="ECO:0000259" key="13">
    <source>
        <dbReference type="PROSITE" id="PS50931"/>
    </source>
</evidence>
<evidence type="ECO:0000313" key="15">
    <source>
        <dbReference type="Proteomes" id="UP000321577"/>
    </source>
</evidence>
<sequence length="311" mass="35055">MLTAPTAPLEFRHLRTLSAIVDTHSLSKAAERLHLSQPAVSHQVRVMEELCGLPLFERKTMPIKLTPAGQRLLDLARQMEQQMAEAERDLARIAGGNTGQLRIAVECHSCFDWLMPSMDAFRERWPEVEQDLVSGFHADPIGLLHEDRADLVIVSHAVKRAHTAYHPLFRYDVSALLAKEHPLTKKTYLTAKDFSTETLVTYPIPDDRIDVMREVLIPARIDPAKRRTTELTVAILQLVASRRGIAAMPRWAVQPFLDREYVVARPIGKNGLQSALYAATTDSLAKVAWMSDFQQIMRRVSFASLQGIKAF</sequence>
<keyword evidence="5" id="KW-0678">Repressor</keyword>
<evidence type="ECO:0000256" key="3">
    <source>
        <dbReference type="ARBA" id="ARBA00019365"/>
    </source>
</evidence>
<dbReference type="Pfam" id="PF03466">
    <property type="entry name" value="LysR_substrate"/>
    <property type="match status" value="1"/>
</dbReference>
<keyword evidence="15" id="KW-1185">Reference proteome</keyword>
<evidence type="ECO:0000256" key="5">
    <source>
        <dbReference type="ARBA" id="ARBA00022491"/>
    </source>
</evidence>
<proteinExistence type="inferred from homology"/>
<dbReference type="PROSITE" id="PS50931">
    <property type="entry name" value="HTH_LYSR"/>
    <property type="match status" value="1"/>
</dbReference>
<keyword evidence="10" id="KW-0804">Transcription</keyword>
<keyword evidence="7" id="KW-0805">Transcription regulation</keyword>
<dbReference type="FunFam" id="1.10.10.10:FF:000001">
    <property type="entry name" value="LysR family transcriptional regulator"/>
    <property type="match status" value="1"/>
</dbReference>
<reference evidence="14 15" key="1">
    <citation type="submission" date="2019-07" db="EMBL/GenBank/DDBJ databases">
        <title>Whole genome shotgun sequence of Brevifollis gellanilyticus NBRC 108608.</title>
        <authorList>
            <person name="Hosoyama A."/>
            <person name="Uohara A."/>
            <person name="Ohji S."/>
            <person name="Ichikawa N."/>
        </authorList>
    </citation>
    <scope>NUCLEOTIDE SEQUENCE [LARGE SCALE GENOMIC DNA]</scope>
    <source>
        <strain evidence="14 15">NBRC 108608</strain>
    </source>
</reference>
<dbReference type="InterPro" id="IPR036388">
    <property type="entry name" value="WH-like_DNA-bd_sf"/>
</dbReference>
<dbReference type="GO" id="GO:0000976">
    <property type="term" value="F:transcription cis-regulatory region binding"/>
    <property type="evidence" value="ECO:0007669"/>
    <property type="project" value="TreeGrafter"/>
</dbReference>
<dbReference type="OrthoDB" id="9803735at2"/>
<keyword evidence="4" id="KW-0963">Cytoplasm</keyword>
<keyword evidence="11" id="KW-0486">Methionine biosynthesis</keyword>
<evidence type="ECO:0000256" key="11">
    <source>
        <dbReference type="ARBA" id="ARBA00023167"/>
    </source>
</evidence>
<dbReference type="CDD" id="cd08441">
    <property type="entry name" value="PBP2_MetR"/>
    <property type="match status" value="1"/>
</dbReference>
<dbReference type="GO" id="GO:0009086">
    <property type="term" value="P:methionine biosynthetic process"/>
    <property type="evidence" value="ECO:0007669"/>
    <property type="project" value="UniProtKB-KW"/>
</dbReference>
<comment type="similarity">
    <text evidence="2">Belongs to the LysR transcriptional regulatory family.</text>
</comment>
<comment type="subcellular location">
    <subcellularLocation>
        <location evidence="1">Cytoplasm</location>
    </subcellularLocation>
</comment>
<dbReference type="SUPFAM" id="SSF46785">
    <property type="entry name" value="Winged helix' DNA-binding domain"/>
    <property type="match status" value="1"/>
</dbReference>
<dbReference type="GO" id="GO:0003700">
    <property type="term" value="F:DNA-binding transcription factor activity"/>
    <property type="evidence" value="ECO:0007669"/>
    <property type="project" value="InterPro"/>
</dbReference>
<dbReference type="PANTHER" id="PTHR30126:SF25">
    <property type="entry name" value="HTH-TYPE TRANSCRIPTIONAL REGULATOR METR"/>
    <property type="match status" value="1"/>
</dbReference>
<dbReference type="EMBL" id="BKAG01000034">
    <property type="protein sequence ID" value="GEP44721.1"/>
    <property type="molecule type" value="Genomic_DNA"/>
</dbReference>
<dbReference type="SUPFAM" id="SSF53850">
    <property type="entry name" value="Periplasmic binding protein-like II"/>
    <property type="match status" value="1"/>
</dbReference>
<dbReference type="InterPro" id="IPR005119">
    <property type="entry name" value="LysR_subst-bd"/>
</dbReference>
<dbReference type="PRINTS" id="PR00039">
    <property type="entry name" value="HTHLYSR"/>
</dbReference>
<keyword evidence="9" id="KW-0010">Activator</keyword>
<accession>A0A512MEA2</accession>
<dbReference type="AlphaFoldDB" id="A0A512MEA2"/>
<evidence type="ECO:0000256" key="9">
    <source>
        <dbReference type="ARBA" id="ARBA00023159"/>
    </source>
</evidence>
<feature type="domain" description="HTH lysR-type" evidence="13">
    <location>
        <begin position="9"/>
        <end position="66"/>
    </location>
</feature>
<evidence type="ECO:0000256" key="12">
    <source>
        <dbReference type="SAM" id="Coils"/>
    </source>
</evidence>
<feature type="coiled-coil region" evidence="12">
    <location>
        <begin position="69"/>
        <end position="96"/>
    </location>
</feature>
<evidence type="ECO:0000256" key="2">
    <source>
        <dbReference type="ARBA" id="ARBA00009437"/>
    </source>
</evidence>
<evidence type="ECO:0000256" key="8">
    <source>
        <dbReference type="ARBA" id="ARBA00023125"/>
    </source>
</evidence>
<evidence type="ECO:0000256" key="10">
    <source>
        <dbReference type="ARBA" id="ARBA00023163"/>
    </source>
</evidence>
<evidence type="ECO:0000313" key="14">
    <source>
        <dbReference type="EMBL" id="GEP44721.1"/>
    </source>
</evidence>
<dbReference type="Gene3D" id="1.10.10.10">
    <property type="entry name" value="Winged helix-like DNA-binding domain superfamily/Winged helix DNA-binding domain"/>
    <property type="match status" value="1"/>
</dbReference>
<comment type="caution">
    <text evidence="14">The sequence shown here is derived from an EMBL/GenBank/DDBJ whole genome shotgun (WGS) entry which is preliminary data.</text>
</comment>
<keyword evidence="12" id="KW-0175">Coiled coil</keyword>
<dbReference type="Gene3D" id="3.40.190.10">
    <property type="entry name" value="Periplasmic binding protein-like II"/>
    <property type="match status" value="1"/>
</dbReference>
<dbReference type="InterPro" id="IPR036390">
    <property type="entry name" value="WH_DNA-bd_sf"/>
</dbReference>
<organism evidence="14 15">
    <name type="scientific">Brevifollis gellanilyticus</name>
    <dbReference type="NCBI Taxonomy" id="748831"/>
    <lineage>
        <taxon>Bacteria</taxon>
        <taxon>Pseudomonadati</taxon>
        <taxon>Verrucomicrobiota</taxon>
        <taxon>Verrucomicrobiia</taxon>
        <taxon>Verrucomicrobiales</taxon>
        <taxon>Verrucomicrobiaceae</taxon>
    </lineage>
</organism>
<name>A0A512MEA2_9BACT</name>
<gene>
    <name evidence="14" type="primary">metR</name>
    <name evidence="14" type="ORF">BGE01nite_40120</name>
</gene>
<protein>
    <recommendedName>
        <fullName evidence="3">HTH-type transcriptional regulator MetR</fullName>
    </recommendedName>
</protein>
<evidence type="ECO:0000256" key="1">
    <source>
        <dbReference type="ARBA" id="ARBA00004496"/>
    </source>
</evidence>
<dbReference type="GO" id="GO:0005737">
    <property type="term" value="C:cytoplasm"/>
    <property type="evidence" value="ECO:0007669"/>
    <property type="project" value="UniProtKB-SubCell"/>
</dbReference>
<dbReference type="Proteomes" id="UP000321577">
    <property type="component" value="Unassembled WGS sequence"/>
</dbReference>
<dbReference type="RefSeq" id="WP_146852946.1">
    <property type="nucleotide sequence ID" value="NZ_BKAG01000034.1"/>
</dbReference>
<evidence type="ECO:0000256" key="4">
    <source>
        <dbReference type="ARBA" id="ARBA00022490"/>
    </source>
</evidence>
<keyword evidence="8" id="KW-0238">DNA-binding</keyword>
<dbReference type="Pfam" id="PF00126">
    <property type="entry name" value="HTH_1"/>
    <property type="match status" value="1"/>
</dbReference>
<evidence type="ECO:0000256" key="7">
    <source>
        <dbReference type="ARBA" id="ARBA00023015"/>
    </source>
</evidence>